<protein>
    <submittedName>
        <fullName evidence="2">Uncharacterized protein</fullName>
    </submittedName>
</protein>
<dbReference type="HOGENOM" id="CLU_1493452_0_0_11"/>
<gene>
    <name evidence="2" type="ordered locus">BLASA_4915</name>
</gene>
<feature type="region of interest" description="Disordered" evidence="1">
    <location>
        <begin position="1"/>
        <end position="59"/>
    </location>
</feature>
<evidence type="ECO:0000313" key="3">
    <source>
        <dbReference type="Proteomes" id="UP000007517"/>
    </source>
</evidence>
<keyword evidence="3" id="KW-1185">Reference proteome</keyword>
<dbReference type="KEGG" id="bsd:BLASA_4915"/>
<proteinExistence type="predicted"/>
<organism evidence="2 3">
    <name type="scientific">Blastococcus saxobsidens (strain DD2)</name>
    <dbReference type="NCBI Taxonomy" id="1146883"/>
    <lineage>
        <taxon>Bacteria</taxon>
        <taxon>Bacillati</taxon>
        <taxon>Actinomycetota</taxon>
        <taxon>Actinomycetes</taxon>
        <taxon>Geodermatophilales</taxon>
        <taxon>Geodermatophilaceae</taxon>
        <taxon>Blastococcus</taxon>
    </lineage>
</organism>
<evidence type="ECO:0000313" key="2">
    <source>
        <dbReference type="EMBL" id="CCG05693.1"/>
    </source>
</evidence>
<dbReference type="STRING" id="1146883.BLASA_4915"/>
<reference evidence="2 3" key="1">
    <citation type="journal article" date="2012" name="J. Bacteriol.">
        <title>Genome Sequence of Blastococcus saxobsidens DD2, a Stone-Inhabiting Bacterium.</title>
        <authorList>
            <person name="Chouaia B."/>
            <person name="Crotti E."/>
            <person name="Brusetti L."/>
            <person name="Daffonchio D."/>
            <person name="Essoussi I."/>
            <person name="Nouioui I."/>
            <person name="Sbissi I."/>
            <person name="Ghodhbane-Gtari F."/>
            <person name="Gtari M."/>
            <person name="Vacherie B."/>
            <person name="Barbe V."/>
            <person name="Medigue C."/>
            <person name="Gury J."/>
            <person name="Pujic P."/>
            <person name="Normand P."/>
        </authorList>
    </citation>
    <scope>NUCLEOTIDE SEQUENCE [LARGE SCALE GENOMIC DNA]</scope>
    <source>
        <strain evidence="2 3">DD2</strain>
    </source>
</reference>
<feature type="compositionally biased region" description="Low complexity" evidence="1">
    <location>
        <begin position="1"/>
        <end position="13"/>
    </location>
</feature>
<feature type="compositionally biased region" description="Basic and acidic residues" evidence="1">
    <location>
        <begin position="30"/>
        <end position="49"/>
    </location>
</feature>
<name>H6RU86_BLASD</name>
<feature type="region of interest" description="Disordered" evidence="1">
    <location>
        <begin position="136"/>
        <end position="180"/>
    </location>
</feature>
<dbReference type="AlphaFoldDB" id="H6RU86"/>
<dbReference type="EMBL" id="FO117623">
    <property type="protein sequence ID" value="CCG05693.1"/>
    <property type="molecule type" value="Genomic_DNA"/>
</dbReference>
<accession>H6RU86</accession>
<dbReference type="Proteomes" id="UP000007517">
    <property type="component" value="Chromosome"/>
</dbReference>
<evidence type="ECO:0000256" key="1">
    <source>
        <dbReference type="SAM" id="MobiDB-lite"/>
    </source>
</evidence>
<reference evidence="3" key="2">
    <citation type="submission" date="2012-02" db="EMBL/GenBank/DDBJ databases">
        <title>Complete genome sequence of Blastococcus saxobsidens strain DD2.</title>
        <authorList>
            <person name="Genoscope."/>
        </authorList>
    </citation>
    <scope>NUCLEOTIDE SEQUENCE [LARGE SCALE GENOMIC DNA]</scope>
    <source>
        <strain evidence="3">DD2</strain>
    </source>
</reference>
<sequence length="180" mass="18715">MLSTTSGRTPSGGRRPGHPRLMALDTAPGARRDRGARDWSARGLRDVSGHRNSPAGGDAVDVVVPQTLGRARGTLRATLRVAPAAPSSRSACGGLCMLIPRPVRQLSVGASRAVSSRPDQDPSALRALRCGSSLGPVVPRRRSRPLSRALCRTGRGNGWQNTRSAVPPVPVSAPAPGGSR</sequence>